<protein>
    <submittedName>
        <fullName evidence="5">Uncharacterized protein</fullName>
    </submittedName>
</protein>
<dbReference type="InterPro" id="IPR002398">
    <property type="entry name" value="Pept_C14"/>
</dbReference>
<comment type="similarity">
    <text evidence="1 2">Belongs to the peptidase C14A family.</text>
</comment>
<dbReference type="InterPro" id="IPR002138">
    <property type="entry name" value="Pept_C14_p10"/>
</dbReference>
<dbReference type="Ensembl" id="ENSSPUT00000026237.1">
    <property type="protein sequence ID" value="ENSSPUP00000024587.1"/>
    <property type="gene ID" value="ENSSPUG00000018837.1"/>
</dbReference>
<dbReference type="OMA" id="GMEWHIG"/>
<dbReference type="Gene3D" id="3.40.50.1460">
    <property type="match status" value="1"/>
</dbReference>
<feature type="domain" description="Caspase family p10" evidence="3">
    <location>
        <begin position="141"/>
        <end position="197"/>
    </location>
</feature>
<evidence type="ECO:0000259" key="3">
    <source>
        <dbReference type="PROSITE" id="PS50207"/>
    </source>
</evidence>
<dbReference type="InterPro" id="IPR001309">
    <property type="entry name" value="Pept_C14_p20"/>
</dbReference>
<dbReference type="Proteomes" id="UP000694392">
    <property type="component" value="Unplaced"/>
</dbReference>
<dbReference type="PRINTS" id="PR00376">
    <property type="entry name" value="IL1BCENZYME"/>
</dbReference>
<feature type="domain" description="Caspase family p20" evidence="4">
    <location>
        <begin position="8"/>
        <end position="118"/>
    </location>
</feature>
<evidence type="ECO:0000313" key="6">
    <source>
        <dbReference type="Proteomes" id="UP000694392"/>
    </source>
</evidence>
<dbReference type="GO" id="GO:0004197">
    <property type="term" value="F:cysteine-type endopeptidase activity"/>
    <property type="evidence" value="ECO:0007669"/>
    <property type="project" value="InterPro"/>
</dbReference>
<dbReference type="PANTHER" id="PTHR10454">
    <property type="entry name" value="CASPASE"/>
    <property type="match status" value="1"/>
</dbReference>
<reference evidence="5" key="2">
    <citation type="submission" date="2025-09" db="UniProtKB">
        <authorList>
            <consortium name="Ensembl"/>
        </authorList>
    </citation>
    <scope>IDENTIFICATION</scope>
</reference>
<dbReference type="InterPro" id="IPR011600">
    <property type="entry name" value="Pept_C14_caspase"/>
</dbReference>
<dbReference type="GO" id="GO:0005829">
    <property type="term" value="C:cytosol"/>
    <property type="evidence" value="ECO:0007669"/>
    <property type="project" value="TreeGrafter"/>
</dbReference>
<evidence type="ECO:0000256" key="1">
    <source>
        <dbReference type="ARBA" id="ARBA00010134"/>
    </source>
</evidence>
<dbReference type="AlphaFoldDB" id="A0A8D0HR65"/>
<dbReference type="Pfam" id="PF00656">
    <property type="entry name" value="Peptidase_C14"/>
    <property type="match status" value="1"/>
</dbReference>
<sequence>MMCVRRGRPGAEEDIQTMNTWFNKFGFATPSGQCIDPDGKEIKPALEKFRDQINQSNDDISCCLITLMSHGREGGYILGKDGIGASLEEIFPLFNNVLCPKLQQKPKVFLIQACRGGKRDAGVSSTDQLSIETEDNDDVDEIRRLPTASDYYVVYSTQKGYVSLRNDVIGSRMIEIMDQVFSVHGMEWHIGDLFTKVCTQQIW</sequence>
<accession>A0A8D0HR65</accession>
<dbReference type="InterPro" id="IPR033139">
    <property type="entry name" value="Caspase_cys_AS"/>
</dbReference>
<dbReference type="InterPro" id="IPR029030">
    <property type="entry name" value="Caspase-like_dom_sf"/>
</dbReference>
<evidence type="ECO:0000259" key="4">
    <source>
        <dbReference type="PROSITE" id="PS50208"/>
    </source>
</evidence>
<dbReference type="GeneTree" id="ENSGT00940000164532"/>
<dbReference type="PANTHER" id="PTHR10454:SF155">
    <property type="entry name" value="CASPASE-14-LIKE"/>
    <property type="match status" value="1"/>
</dbReference>
<keyword evidence="6" id="KW-1185">Reference proteome</keyword>
<proteinExistence type="inferred from homology"/>
<dbReference type="GO" id="GO:0043525">
    <property type="term" value="P:positive regulation of neuron apoptotic process"/>
    <property type="evidence" value="ECO:0007669"/>
    <property type="project" value="TreeGrafter"/>
</dbReference>
<dbReference type="InterPro" id="IPR015917">
    <property type="entry name" value="Pept_C14A"/>
</dbReference>
<dbReference type="PROSITE" id="PS50207">
    <property type="entry name" value="CASPASE_P10"/>
    <property type="match status" value="1"/>
</dbReference>
<evidence type="ECO:0000313" key="5">
    <source>
        <dbReference type="Ensembl" id="ENSSPUP00000024587.1"/>
    </source>
</evidence>
<dbReference type="SMART" id="SM00115">
    <property type="entry name" value="CASc"/>
    <property type="match status" value="1"/>
</dbReference>
<dbReference type="GO" id="GO:0006508">
    <property type="term" value="P:proteolysis"/>
    <property type="evidence" value="ECO:0007669"/>
    <property type="project" value="InterPro"/>
</dbReference>
<dbReference type="SUPFAM" id="SSF52129">
    <property type="entry name" value="Caspase-like"/>
    <property type="match status" value="1"/>
</dbReference>
<dbReference type="PROSITE" id="PS50208">
    <property type="entry name" value="CASPASE_P20"/>
    <property type="match status" value="1"/>
</dbReference>
<evidence type="ECO:0000256" key="2">
    <source>
        <dbReference type="RuleBase" id="RU003971"/>
    </source>
</evidence>
<reference evidence="5" key="1">
    <citation type="submission" date="2025-08" db="UniProtKB">
        <authorList>
            <consortium name="Ensembl"/>
        </authorList>
    </citation>
    <scope>IDENTIFICATION</scope>
</reference>
<dbReference type="PROSITE" id="PS01122">
    <property type="entry name" value="CASPASE_CYS"/>
    <property type="match status" value="1"/>
</dbReference>
<name>A0A8D0HR65_SPHPU</name>
<organism evidence="5 6">
    <name type="scientific">Sphenodon punctatus</name>
    <name type="common">Tuatara</name>
    <name type="synonym">Hatteria punctata</name>
    <dbReference type="NCBI Taxonomy" id="8508"/>
    <lineage>
        <taxon>Eukaryota</taxon>
        <taxon>Metazoa</taxon>
        <taxon>Chordata</taxon>
        <taxon>Craniata</taxon>
        <taxon>Vertebrata</taxon>
        <taxon>Euteleostomi</taxon>
        <taxon>Lepidosauria</taxon>
        <taxon>Sphenodontia</taxon>
        <taxon>Sphenodontidae</taxon>
        <taxon>Sphenodon</taxon>
    </lineage>
</organism>